<dbReference type="InterPro" id="IPR037523">
    <property type="entry name" value="VOC_core"/>
</dbReference>
<dbReference type="Pfam" id="PF00903">
    <property type="entry name" value="Glyoxalase"/>
    <property type="match status" value="1"/>
</dbReference>
<evidence type="ECO:0000313" key="2">
    <source>
        <dbReference type="EMBL" id="MBR0654276.1"/>
    </source>
</evidence>
<reference evidence="2" key="1">
    <citation type="submission" date="2020-01" db="EMBL/GenBank/DDBJ databases">
        <authorList>
            <person name="Rat A."/>
        </authorList>
    </citation>
    <scope>NUCLEOTIDE SEQUENCE</scope>
    <source>
        <strain evidence="2">LMG 28251</strain>
    </source>
</reference>
<evidence type="ECO:0000313" key="3">
    <source>
        <dbReference type="Proteomes" id="UP001196068"/>
    </source>
</evidence>
<dbReference type="RefSeq" id="WP_211873096.1">
    <property type="nucleotide sequence ID" value="NZ_JAAEDH010000003.1"/>
</dbReference>
<gene>
    <name evidence="2" type="ORF">GXW79_04190</name>
</gene>
<proteinExistence type="predicted"/>
<protein>
    <recommendedName>
        <fullName evidence="1">VOC domain-containing protein</fullName>
    </recommendedName>
</protein>
<feature type="domain" description="VOC" evidence="1">
    <location>
        <begin position="5"/>
        <end position="118"/>
    </location>
</feature>
<reference evidence="2" key="2">
    <citation type="journal article" date="2021" name="Syst. Appl. Microbiol.">
        <title>Roseomonas hellenica sp. nov., isolated from roots of wild-growing Alkanna tinctoria.</title>
        <authorList>
            <person name="Rat A."/>
            <person name="Naranjo H.D."/>
            <person name="Lebbe L."/>
            <person name="Cnockaert M."/>
            <person name="Krigas N."/>
            <person name="Grigoriadou K."/>
            <person name="Maloupa E."/>
            <person name="Willems A."/>
        </authorList>
    </citation>
    <scope>NUCLEOTIDE SEQUENCE</scope>
    <source>
        <strain evidence="2">LMG 28251</strain>
    </source>
</reference>
<comment type="caution">
    <text evidence="2">The sequence shown here is derived from an EMBL/GenBank/DDBJ whole genome shotgun (WGS) entry which is preliminary data.</text>
</comment>
<dbReference type="AlphaFoldDB" id="A0AAF1JXQ0"/>
<sequence length="123" mass="13148">MTPEGFCRIELPCRDVARQREFYAGVMTLKPLGHGGLAFDLGGVALVLRSRGDALFPEAGGPGAMLAFAVPPEELDRWHRRLLMKRAAILAAPHALPDGRRALHCADAEGNVVEIFCGASQAG</sequence>
<dbReference type="EMBL" id="JAAEDH010000003">
    <property type="protein sequence ID" value="MBR0654276.1"/>
    <property type="molecule type" value="Genomic_DNA"/>
</dbReference>
<dbReference type="PROSITE" id="PS51819">
    <property type="entry name" value="VOC"/>
    <property type="match status" value="1"/>
</dbReference>
<accession>A0AAF1JXQ0</accession>
<evidence type="ECO:0000259" key="1">
    <source>
        <dbReference type="PROSITE" id="PS51819"/>
    </source>
</evidence>
<name>A0AAF1JXQ0_9PROT</name>
<dbReference type="InterPro" id="IPR004360">
    <property type="entry name" value="Glyas_Fos-R_dOase_dom"/>
</dbReference>
<dbReference type="Gene3D" id="3.10.180.10">
    <property type="entry name" value="2,3-Dihydroxybiphenyl 1,2-Dioxygenase, domain 1"/>
    <property type="match status" value="1"/>
</dbReference>
<dbReference type="SUPFAM" id="SSF54593">
    <property type="entry name" value="Glyoxalase/Bleomycin resistance protein/Dihydroxybiphenyl dioxygenase"/>
    <property type="match status" value="1"/>
</dbReference>
<dbReference type="InterPro" id="IPR029068">
    <property type="entry name" value="Glyas_Bleomycin-R_OHBP_Dase"/>
</dbReference>
<keyword evidence="3" id="KW-1185">Reference proteome</keyword>
<dbReference type="Proteomes" id="UP001196068">
    <property type="component" value="Unassembled WGS sequence"/>
</dbReference>
<organism evidence="2 3">
    <name type="scientific">Plastoroseomonas arctica</name>
    <dbReference type="NCBI Taxonomy" id="1509237"/>
    <lineage>
        <taxon>Bacteria</taxon>
        <taxon>Pseudomonadati</taxon>
        <taxon>Pseudomonadota</taxon>
        <taxon>Alphaproteobacteria</taxon>
        <taxon>Acetobacterales</taxon>
        <taxon>Acetobacteraceae</taxon>
        <taxon>Plastoroseomonas</taxon>
    </lineage>
</organism>